<dbReference type="Pfam" id="PF06573">
    <property type="entry name" value="Churchill"/>
    <property type="match status" value="1"/>
</dbReference>
<evidence type="ECO:0000256" key="4">
    <source>
        <dbReference type="ARBA" id="ARBA00022723"/>
    </source>
</evidence>
<reference evidence="9" key="2">
    <citation type="submission" date="2025-09" db="UniProtKB">
        <authorList>
            <consortium name="Ensembl"/>
        </authorList>
    </citation>
    <scope>IDENTIFICATION</scope>
</reference>
<keyword evidence="6" id="KW-0805">Transcription regulation</keyword>
<organism evidence="9 10">
    <name type="scientific">Sinocyclocheilus grahami</name>
    <name type="common">Dianchi golden-line fish</name>
    <name type="synonym">Barbus grahami</name>
    <dbReference type="NCBI Taxonomy" id="75366"/>
    <lineage>
        <taxon>Eukaryota</taxon>
        <taxon>Metazoa</taxon>
        <taxon>Chordata</taxon>
        <taxon>Craniata</taxon>
        <taxon>Vertebrata</taxon>
        <taxon>Euteleostomi</taxon>
        <taxon>Actinopterygii</taxon>
        <taxon>Neopterygii</taxon>
        <taxon>Teleostei</taxon>
        <taxon>Ostariophysi</taxon>
        <taxon>Cypriniformes</taxon>
        <taxon>Cyprinidae</taxon>
        <taxon>Cyprininae</taxon>
        <taxon>Sinocyclocheilus</taxon>
    </lineage>
</organism>
<reference evidence="9" key="1">
    <citation type="submission" date="2025-08" db="UniProtKB">
        <authorList>
            <consortium name="Ensembl"/>
        </authorList>
    </citation>
    <scope>IDENTIFICATION</scope>
</reference>
<dbReference type="Ensembl" id="ENSSGRT00000096410.1">
    <property type="protein sequence ID" value="ENSSGRP00000090589.1"/>
    <property type="gene ID" value="ENSSGRG00000045416.1"/>
</dbReference>
<evidence type="ECO:0000256" key="5">
    <source>
        <dbReference type="ARBA" id="ARBA00022833"/>
    </source>
</evidence>
<proteinExistence type="inferred from homology"/>
<dbReference type="GO" id="GO:0008270">
    <property type="term" value="F:zinc ion binding"/>
    <property type="evidence" value="ECO:0007669"/>
    <property type="project" value="InterPro"/>
</dbReference>
<dbReference type="CTD" id="91612"/>
<keyword evidence="8" id="KW-0804">Transcription</keyword>
<dbReference type="RefSeq" id="XP_016094145.1">
    <property type="nucleotide sequence ID" value="XM_016238659.1"/>
</dbReference>
<evidence type="ECO:0000256" key="8">
    <source>
        <dbReference type="ARBA" id="ARBA00023163"/>
    </source>
</evidence>
<dbReference type="AlphaFoldDB" id="A0A672RPD2"/>
<sequence length="130" mass="15187">MHRRRHYSSYREFTEEEDEHGSVSVFLICTTGHTCLENGSYLMNFLGCANCHQRDFVLISDRTMVNEDEEEVVTYLHMCKNCDHVIARHEYTFTVVDDYQEYTMLCMLCGKAEDSISVLPDDPRQTAPLF</sequence>
<protein>
    <recommendedName>
        <fullName evidence="2">Protein Churchill</fullName>
    </recommendedName>
</protein>
<evidence type="ECO:0000256" key="7">
    <source>
        <dbReference type="ARBA" id="ARBA00023159"/>
    </source>
</evidence>
<dbReference type="OrthoDB" id="5954706at2759"/>
<dbReference type="InterPro" id="IPR038543">
    <property type="entry name" value="Churchill_sf"/>
</dbReference>
<evidence type="ECO:0000256" key="1">
    <source>
        <dbReference type="ARBA" id="ARBA00009577"/>
    </source>
</evidence>
<dbReference type="Proteomes" id="UP000472262">
    <property type="component" value="Unassembled WGS sequence"/>
</dbReference>
<dbReference type="InParanoid" id="A0A672RPD2"/>
<evidence type="ECO:0000313" key="10">
    <source>
        <dbReference type="Proteomes" id="UP000472262"/>
    </source>
</evidence>
<keyword evidence="4" id="KW-0479">Metal-binding</keyword>
<name>A0A672RPD2_SINGR</name>
<dbReference type="KEGG" id="sgh:107555763"/>
<dbReference type="GO" id="GO:0008543">
    <property type="term" value="P:fibroblast growth factor receptor signaling pathway"/>
    <property type="evidence" value="ECO:0007669"/>
    <property type="project" value="TreeGrafter"/>
</dbReference>
<keyword evidence="5" id="KW-0862">Zinc</keyword>
<gene>
    <name evidence="9" type="primary">churc1</name>
</gene>
<evidence type="ECO:0000256" key="6">
    <source>
        <dbReference type="ARBA" id="ARBA00023015"/>
    </source>
</evidence>
<comment type="similarity">
    <text evidence="1">Belongs to the Churchill family.</text>
</comment>
<keyword evidence="10" id="KW-1185">Reference proteome</keyword>
<accession>A0A672RPD2</accession>
<evidence type="ECO:0000256" key="3">
    <source>
        <dbReference type="ARBA" id="ARBA00022473"/>
    </source>
</evidence>
<evidence type="ECO:0000313" key="9">
    <source>
        <dbReference type="Ensembl" id="ENSSGRP00000090589.1"/>
    </source>
</evidence>
<evidence type="ECO:0000256" key="2">
    <source>
        <dbReference type="ARBA" id="ARBA00021000"/>
    </source>
</evidence>
<dbReference type="InterPro" id="IPR009508">
    <property type="entry name" value="Transcrpt_activator_Churchill"/>
</dbReference>
<keyword evidence="7" id="KW-0010">Activator</keyword>
<dbReference type="GeneID" id="107555763"/>
<dbReference type="GO" id="GO:0045893">
    <property type="term" value="P:positive regulation of DNA-templated transcription"/>
    <property type="evidence" value="ECO:0007669"/>
    <property type="project" value="InterPro"/>
</dbReference>
<dbReference type="Gene3D" id="2.60.40.4240">
    <property type="entry name" value="Transcription activator, Churchill"/>
    <property type="match status" value="1"/>
</dbReference>
<dbReference type="PANTHER" id="PTHR31931:SF2">
    <property type="entry name" value="PROTEIN CHURCHILL"/>
    <property type="match status" value="1"/>
</dbReference>
<dbReference type="PANTHER" id="PTHR31931">
    <property type="entry name" value="PROTEIN CHURCHILL"/>
    <property type="match status" value="1"/>
</dbReference>
<keyword evidence="3" id="KW-0217">Developmental protein</keyword>